<dbReference type="Proteomes" id="UP000426265">
    <property type="component" value="Unassembled WGS sequence"/>
</dbReference>
<name>A0A654G8K9_ARATH</name>
<dbReference type="PANTHER" id="PTHR31111">
    <property type="entry name" value="BNAA05G37150D PROTEIN-RELATED"/>
    <property type="match status" value="1"/>
</dbReference>
<reference evidence="2 3" key="1">
    <citation type="submission" date="2019-11" db="EMBL/GenBank/DDBJ databases">
        <authorList>
            <person name="Jiao W.-B."/>
            <person name="Schneeberger K."/>
        </authorList>
    </citation>
    <scope>NUCLEOTIDE SEQUENCE [LARGE SCALE GENOMIC DNA]</scope>
    <source>
        <strain evidence="3">cv. An-1</strain>
    </source>
</reference>
<feature type="domain" description="F-box associated beta-propeller type 3" evidence="1">
    <location>
        <begin position="4"/>
        <end position="168"/>
    </location>
</feature>
<dbReference type="InterPro" id="IPR017451">
    <property type="entry name" value="F-box-assoc_interact_dom"/>
</dbReference>
<dbReference type="InterPro" id="IPR013187">
    <property type="entry name" value="F-box-assoc_dom_typ3"/>
</dbReference>
<dbReference type="NCBIfam" id="TIGR01640">
    <property type="entry name" value="F_box_assoc_1"/>
    <property type="match status" value="1"/>
</dbReference>
<evidence type="ECO:0000313" key="2">
    <source>
        <dbReference type="EMBL" id="VYS69164.1"/>
    </source>
</evidence>
<evidence type="ECO:0000313" key="3">
    <source>
        <dbReference type="Proteomes" id="UP000426265"/>
    </source>
</evidence>
<protein>
    <recommendedName>
        <fullName evidence="1">F-box associated beta-propeller type 3 domain-containing protein</fullName>
    </recommendedName>
</protein>
<sequence length="168" mass="19194">MSRIAVFNPTTGGLVVLPHVKANGRDIYTRLGYDPVDDQYKILCVMMFLKCDDGHRQYVIEQEHLVLSLTSHSSSWRKIEISGDAYSYLEGGICINSAIYYGVGHTKIARFNIRSEKIMFIQAPEDYNAISCYSTLTNYKGKLACVSYDSYCESKLRVWILHDVEKEE</sequence>
<gene>
    <name evidence="2" type="ORF">AN1_LOCUS24550</name>
</gene>
<dbReference type="AlphaFoldDB" id="A0A654G8K9"/>
<dbReference type="EMBL" id="CACRSJ010000110">
    <property type="protein sequence ID" value="VYS69164.1"/>
    <property type="molecule type" value="Genomic_DNA"/>
</dbReference>
<proteinExistence type="predicted"/>
<accession>A0A654G8K9</accession>
<organism evidence="2 3">
    <name type="scientific">Arabidopsis thaliana</name>
    <name type="common">Mouse-ear cress</name>
    <dbReference type="NCBI Taxonomy" id="3702"/>
    <lineage>
        <taxon>Eukaryota</taxon>
        <taxon>Viridiplantae</taxon>
        <taxon>Streptophyta</taxon>
        <taxon>Embryophyta</taxon>
        <taxon>Tracheophyta</taxon>
        <taxon>Spermatophyta</taxon>
        <taxon>Magnoliopsida</taxon>
        <taxon>eudicotyledons</taxon>
        <taxon>Gunneridae</taxon>
        <taxon>Pentapetalae</taxon>
        <taxon>rosids</taxon>
        <taxon>malvids</taxon>
        <taxon>Brassicales</taxon>
        <taxon>Brassicaceae</taxon>
        <taxon>Camelineae</taxon>
        <taxon>Arabidopsis</taxon>
    </lineage>
</organism>
<evidence type="ECO:0000259" key="1">
    <source>
        <dbReference type="Pfam" id="PF08268"/>
    </source>
</evidence>
<dbReference type="ExpressionAtlas" id="A0A654G8K9">
    <property type="expression patterns" value="baseline and differential"/>
</dbReference>
<dbReference type="PANTHER" id="PTHR31111:SF98">
    <property type="entry name" value="F-BOX ASSOCIATED UBIQUITINATION EFFECTOR FAMILY PROTEIN-RELATED"/>
    <property type="match status" value="1"/>
</dbReference>
<dbReference type="Pfam" id="PF08268">
    <property type="entry name" value="FBA_3"/>
    <property type="match status" value="1"/>
</dbReference>